<feature type="compositionally biased region" description="Basic and acidic residues" evidence="5">
    <location>
        <begin position="194"/>
        <end position="207"/>
    </location>
</feature>
<feature type="transmembrane region" description="Helical" evidence="6">
    <location>
        <begin position="372"/>
        <end position="393"/>
    </location>
</feature>
<feature type="compositionally biased region" description="Low complexity" evidence="5">
    <location>
        <begin position="267"/>
        <end position="278"/>
    </location>
</feature>
<dbReference type="PANTHER" id="PTHR31274">
    <property type="entry name" value="PROTEIN ECM3"/>
    <property type="match status" value="1"/>
</dbReference>
<dbReference type="Proteomes" id="UP000242875">
    <property type="component" value="Unassembled WGS sequence"/>
</dbReference>
<keyword evidence="8" id="KW-1185">Reference proteome</keyword>
<dbReference type="InterPro" id="IPR004776">
    <property type="entry name" value="Mem_transp_PIN-like"/>
</dbReference>
<organism evidence="7 8">
    <name type="scientific">Bifiguratus adelaidae</name>
    <dbReference type="NCBI Taxonomy" id="1938954"/>
    <lineage>
        <taxon>Eukaryota</taxon>
        <taxon>Fungi</taxon>
        <taxon>Fungi incertae sedis</taxon>
        <taxon>Mucoromycota</taxon>
        <taxon>Mucoromycotina</taxon>
        <taxon>Endogonomycetes</taxon>
        <taxon>Endogonales</taxon>
        <taxon>Endogonales incertae sedis</taxon>
        <taxon>Bifiguratus</taxon>
    </lineage>
</organism>
<dbReference type="GO" id="GO:0016020">
    <property type="term" value="C:membrane"/>
    <property type="evidence" value="ECO:0007669"/>
    <property type="project" value="UniProtKB-SubCell"/>
</dbReference>
<comment type="caution">
    <text evidence="7">The sequence shown here is derived from an EMBL/GenBank/DDBJ whole genome shotgun (WGS) entry which is preliminary data.</text>
</comment>
<dbReference type="OrthoDB" id="435607at2759"/>
<feature type="transmembrane region" description="Helical" evidence="6">
    <location>
        <begin position="150"/>
        <end position="171"/>
    </location>
</feature>
<proteinExistence type="predicted"/>
<evidence type="ECO:0000256" key="4">
    <source>
        <dbReference type="ARBA" id="ARBA00023136"/>
    </source>
</evidence>
<feature type="transmembrane region" description="Helical" evidence="6">
    <location>
        <begin position="6"/>
        <end position="29"/>
    </location>
</feature>
<dbReference type="AlphaFoldDB" id="A0A261Y1A8"/>
<keyword evidence="4 6" id="KW-0472">Membrane</keyword>
<evidence type="ECO:0000313" key="7">
    <source>
        <dbReference type="EMBL" id="OZJ04371.1"/>
    </source>
</evidence>
<evidence type="ECO:0000313" key="8">
    <source>
        <dbReference type="Proteomes" id="UP000242875"/>
    </source>
</evidence>
<comment type="subcellular location">
    <subcellularLocation>
        <location evidence="1">Membrane</location>
        <topology evidence="1">Multi-pass membrane protein</topology>
    </subcellularLocation>
</comment>
<evidence type="ECO:0000256" key="5">
    <source>
        <dbReference type="SAM" id="MobiDB-lite"/>
    </source>
</evidence>
<dbReference type="GO" id="GO:0055085">
    <property type="term" value="P:transmembrane transport"/>
    <property type="evidence" value="ECO:0007669"/>
    <property type="project" value="InterPro"/>
</dbReference>
<feature type="transmembrane region" description="Helical" evidence="6">
    <location>
        <begin position="440"/>
        <end position="461"/>
    </location>
</feature>
<keyword evidence="2 6" id="KW-0812">Transmembrane</keyword>
<gene>
    <name evidence="7" type="ORF">BZG36_03211</name>
</gene>
<sequence length="500" mass="54132">MLGLNALIWVSVKPVLKIVLTACMGIFLSKTGILPTSGTKMLSRIVVNVFLPSLQFSRVVESIDNSDLKTLGYTEALNVTSLTNVQHAPGYVALGCLSGVLLRTVVPCPPRFRYGIIAAATFGNWGDLSLAIIMSIGTGPPFSASDESKGIAYVSVFVFTFFLFMFPLGGCRLIAADFKDRPEDTESLQPNPLDTEHKQNPEPDHIETASTIYHPTPNQSEVQIFESKSADIQYNDDKAAAINLDPSMAQAEKIESHHSQAEYLENTPSPSSTEPTSYPISKASAAYRNTCNAFSIIRRTITSCLNSIIPRPIQRFSLAIARSLFTPSSTALFAGLLVALVNPLKALFVPVPGYEYLYAVDGQPCLGFIYDWTSFLAGASVPSGILLLGCGLATLQIRHIKPLSCLCLAVAKLIVMPVIGIGVVMALVNAGILDRSDKMLLFVLMFQGCTPTATTNVYLTQLYSPTGKETQDIAAYLAVQYILGMITMTVTMCVSLHLIY</sequence>
<evidence type="ECO:0000256" key="1">
    <source>
        <dbReference type="ARBA" id="ARBA00004141"/>
    </source>
</evidence>
<evidence type="ECO:0000256" key="3">
    <source>
        <dbReference type="ARBA" id="ARBA00022989"/>
    </source>
</evidence>
<protein>
    <recommendedName>
        <fullName evidence="9">Auxin efflux carrier</fullName>
    </recommendedName>
</protein>
<name>A0A261Y1A8_9FUNG</name>
<feature type="transmembrane region" description="Helical" evidence="6">
    <location>
        <begin position="473"/>
        <end position="499"/>
    </location>
</feature>
<dbReference type="PANTHER" id="PTHR31274:SF1">
    <property type="entry name" value="AGL149CP"/>
    <property type="match status" value="1"/>
</dbReference>
<dbReference type="EMBL" id="MVBO01000043">
    <property type="protein sequence ID" value="OZJ04371.1"/>
    <property type="molecule type" value="Genomic_DNA"/>
</dbReference>
<feature type="transmembrane region" description="Helical" evidence="6">
    <location>
        <begin position="118"/>
        <end position="138"/>
    </location>
</feature>
<evidence type="ECO:0000256" key="6">
    <source>
        <dbReference type="SAM" id="Phobius"/>
    </source>
</evidence>
<feature type="region of interest" description="Disordered" evidence="5">
    <location>
        <begin position="255"/>
        <end position="278"/>
    </location>
</feature>
<accession>A0A261Y1A8</accession>
<keyword evidence="3 6" id="KW-1133">Transmembrane helix</keyword>
<dbReference type="Pfam" id="PF03547">
    <property type="entry name" value="Mem_trans"/>
    <property type="match status" value="1"/>
</dbReference>
<feature type="region of interest" description="Disordered" evidence="5">
    <location>
        <begin position="182"/>
        <end position="212"/>
    </location>
</feature>
<feature type="transmembrane region" description="Helical" evidence="6">
    <location>
        <begin position="405"/>
        <end position="428"/>
    </location>
</feature>
<evidence type="ECO:0008006" key="9">
    <source>
        <dbReference type="Google" id="ProtNLM"/>
    </source>
</evidence>
<dbReference type="InterPro" id="IPR040254">
    <property type="entry name" value="Ecm3-like"/>
</dbReference>
<reference evidence="7 8" key="1">
    <citation type="journal article" date="2017" name="Mycologia">
        <title>Bifiguratus adelaidae, gen. et sp. nov., a new member of Mucoromycotina in endophytic and soil-dwelling habitats.</title>
        <authorList>
            <person name="Torres-Cruz T.J."/>
            <person name="Billingsley Tobias T.L."/>
            <person name="Almatruk M."/>
            <person name="Hesse C."/>
            <person name="Kuske C.R."/>
            <person name="Desiro A."/>
            <person name="Benucci G.M."/>
            <person name="Bonito G."/>
            <person name="Stajich J.E."/>
            <person name="Dunlap C."/>
            <person name="Arnold A.E."/>
            <person name="Porras-Alfaro A."/>
        </authorList>
    </citation>
    <scope>NUCLEOTIDE SEQUENCE [LARGE SCALE GENOMIC DNA]</scope>
    <source>
        <strain evidence="7 8">AZ0501</strain>
    </source>
</reference>
<evidence type="ECO:0000256" key="2">
    <source>
        <dbReference type="ARBA" id="ARBA00022692"/>
    </source>
</evidence>
<feature type="transmembrane region" description="Helical" evidence="6">
    <location>
        <begin position="88"/>
        <end position="106"/>
    </location>
</feature>